<dbReference type="InterPro" id="IPR019436">
    <property type="entry name" value="Say1-like"/>
</dbReference>
<dbReference type="OrthoDB" id="408631at2759"/>
<evidence type="ECO:0000313" key="2">
    <source>
        <dbReference type="Proteomes" id="UP000186136"/>
    </source>
</evidence>
<evidence type="ECO:0008006" key="3">
    <source>
        <dbReference type="Google" id="ProtNLM"/>
    </source>
</evidence>
<protein>
    <recommendedName>
        <fullName evidence="3">Alpha/beta hydrolase fold-3 domain-containing protein</fullName>
    </recommendedName>
</protein>
<dbReference type="AlphaFoldDB" id="A0A1Q2YGF1"/>
<comment type="caution">
    <text evidence="1">The sequence shown here is derived from an EMBL/GenBank/DDBJ whole genome shotgun (WGS) entry which is preliminary data.</text>
</comment>
<dbReference type="Gene3D" id="3.40.50.1820">
    <property type="entry name" value="alpha/beta hydrolase"/>
    <property type="match status" value="1"/>
</dbReference>
<gene>
    <name evidence="1" type="ORF">PMKS-002111</name>
</gene>
<dbReference type="Pfam" id="PF10340">
    <property type="entry name" value="Say1_Mug180"/>
    <property type="match status" value="1"/>
</dbReference>
<evidence type="ECO:0000313" key="1">
    <source>
        <dbReference type="EMBL" id="GAV28637.1"/>
    </source>
</evidence>
<dbReference type="InterPro" id="IPR029058">
    <property type="entry name" value="AB_hydrolase_fold"/>
</dbReference>
<proteinExistence type="predicted"/>
<sequence length="374" mass="42928">MCYVEPLNVKDKVAQNAPFYQHALTRIISHYLKDLSNFEKANPSYSIVSNIVWKYFFTIRAFIQSYNIIELSHFEELNVPEGILITAPCRTEEHDLLIIYVPNIPLFGNAPFFYVEYLMTLHSLLLLQGFNSPAVFIMKFPEESKVSSMEDNLKILTESLVKIVEQNPKSKVVLMGDSLGATLILNFLSVKSGVFFNEKTNDENNMNLDIDPYAVILLSPIVSFVQPEKNATGNLDFLTQKCVDEMATYFCSNKAADRFNPASWDKLEIWEKIVPEGGMVITFGDEELQSKKIETLSNLAFKTERVKIMKAHNKGHCWQFISFLTEETQDEKEDSCFLLAGLISRMVIYKTETYRDPERAYEPMNLLTIDDDHL</sequence>
<reference evidence="1 2" key="1">
    <citation type="submission" date="2016-08" db="EMBL/GenBank/DDBJ databases">
        <title>Whole genome shotgun sequence of Pichia membranifaciens KS47-1.</title>
        <authorList>
            <person name="Konishi M."/>
            <person name="Ishida M."/>
            <person name="Arakawa T."/>
            <person name="Kato Y."/>
            <person name="Horiuchi J."/>
        </authorList>
    </citation>
    <scope>NUCLEOTIDE SEQUENCE [LARGE SCALE GENOMIC DNA]</scope>
    <source>
        <strain evidence="1 2">KS47-1</strain>
    </source>
</reference>
<keyword evidence="2" id="KW-1185">Reference proteome</keyword>
<dbReference type="SUPFAM" id="SSF53474">
    <property type="entry name" value="alpha/beta-Hydrolases"/>
    <property type="match status" value="1"/>
</dbReference>
<organism evidence="1 2">
    <name type="scientific">Pichia membranifaciens</name>
    <dbReference type="NCBI Taxonomy" id="4926"/>
    <lineage>
        <taxon>Eukaryota</taxon>
        <taxon>Fungi</taxon>
        <taxon>Dikarya</taxon>
        <taxon>Ascomycota</taxon>
        <taxon>Saccharomycotina</taxon>
        <taxon>Pichiomycetes</taxon>
        <taxon>Pichiales</taxon>
        <taxon>Pichiaceae</taxon>
        <taxon>Pichia</taxon>
    </lineage>
</organism>
<accession>A0A1Q2YGF1</accession>
<dbReference type="EMBL" id="BDGI01000076">
    <property type="protein sequence ID" value="GAV28637.1"/>
    <property type="molecule type" value="Genomic_DNA"/>
</dbReference>
<dbReference type="Proteomes" id="UP000186136">
    <property type="component" value="Unassembled WGS sequence"/>
</dbReference>
<name>A0A1Q2YGF1_9ASCO</name>